<proteinExistence type="predicted"/>
<feature type="signal peptide" evidence="2">
    <location>
        <begin position="1"/>
        <end position="16"/>
    </location>
</feature>
<feature type="chain" id="PRO_5029854870" evidence="2">
    <location>
        <begin position="17"/>
        <end position="203"/>
    </location>
</feature>
<dbReference type="GO" id="GO:0008010">
    <property type="term" value="F:structural constituent of chitin-based larval cuticle"/>
    <property type="evidence" value="ECO:0007669"/>
    <property type="project" value="TreeGrafter"/>
</dbReference>
<dbReference type="OMA" id="VIHATQK"/>
<sequence length="203" mass="23074">MKFLIAFLALTSLCHADVSHFLQAQGAVDYQEPTTTTQGPPKPYSFKYSAGRYPGHIDRVQSESSDGFGHVRGSYSFVDPKFKVRTVQYTVDENGFHPSLNNYDDILRQPTDSEAVKQGRERHRILYENIAARNSQGAQHYIPQDTYVVARAKNHHHYLFQKIAAEHAAIGAQRENTRSAFEATSVANEVNNSEDYYNYRRAL</sequence>
<evidence type="ECO:0000313" key="4">
    <source>
        <dbReference type="Proteomes" id="UP000002358"/>
    </source>
</evidence>
<protein>
    <submittedName>
        <fullName evidence="3">Uncharacterized protein</fullName>
    </submittedName>
</protein>
<organism evidence="3 4">
    <name type="scientific">Nasonia vitripennis</name>
    <name type="common">Parasitic wasp</name>
    <dbReference type="NCBI Taxonomy" id="7425"/>
    <lineage>
        <taxon>Eukaryota</taxon>
        <taxon>Metazoa</taxon>
        <taxon>Ecdysozoa</taxon>
        <taxon>Arthropoda</taxon>
        <taxon>Hexapoda</taxon>
        <taxon>Insecta</taxon>
        <taxon>Pterygota</taxon>
        <taxon>Neoptera</taxon>
        <taxon>Endopterygota</taxon>
        <taxon>Hymenoptera</taxon>
        <taxon>Apocrita</taxon>
        <taxon>Proctotrupomorpha</taxon>
        <taxon>Chalcidoidea</taxon>
        <taxon>Pteromalidae</taxon>
        <taxon>Pteromalinae</taxon>
        <taxon>Nasonia</taxon>
    </lineage>
</organism>
<dbReference type="InterPro" id="IPR050468">
    <property type="entry name" value="Cuticle_Struct_Prot"/>
</dbReference>
<dbReference type="PANTHER" id="PTHR10380">
    <property type="entry name" value="CUTICLE PROTEIN"/>
    <property type="match status" value="1"/>
</dbReference>
<dbReference type="FunCoup" id="A0A7M6UG29">
    <property type="interactions" value="41"/>
</dbReference>
<dbReference type="AlphaFoldDB" id="A0A7M6UG29"/>
<dbReference type="OrthoDB" id="6358661at2759"/>
<evidence type="ECO:0000256" key="1">
    <source>
        <dbReference type="PROSITE-ProRule" id="PRU00497"/>
    </source>
</evidence>
<reference evidence="3" key="1">
    <citation type="submission" date="2021-01" db="UniProtKB">
        <authorList>
            <consortium name="EnsemblMetazoa"/>
        </authorList>
    </citation>
    <scope>IDENTIFICATION</scope>
</reference>
<dbReference type="Proteomes" id="UP000002358">
    <property type="component" value="Chromosome 3"/>
</dbReference>
<accession>A0A7M6UG29</accession>
<dbReference type="EnsemblMetazoa" id="NM_001172807">
    <property type="protein sequence ID" value="NP_001166278"/>
    <property type="gene ID" value="GeneID_100122779"/>
</dbReference>
<dbReference type="KEGG" id="nvi:100122779"/>
<keyword evidence="4" id="KW-1185">Reference proteome</keyword>
<name>A0A7M6UG29_NASVI</name>
<keyword evidence="2" id="KW-0732">Signal</keyword>
<dbReference type="InParanoid" id="A0A7M6UG29"/>
<dbReference type="Pfam" id="PF00379">
    <property type="entry name" value="Chitin_bind_4"/>
    <property type="match status" value="1"/>
</dbReference>
<dbReference type="PROSITE" id="PS51155">
    <property type="entry name" value="CHIT_BIND_RR_2"/>
    <property type="match status" value="1"/>
</dbReference>
<evidence type="ECO:0000313" key="3">
    <source>
        <dbReference type="EnsemblMetazoa" id="NP_001166278"/>
    </source>
</evidence>
<gene>
    <name evidence="3" type="primary">100122779</name>
</gene>
<dbReference type="GO" id="GO:0062129">
    <property type="term" value="C:chitin-based extracellular matrix"/>
    <property type="evidence" value="ECO:0007669"/>
    <property type="project" value="TreeGrafter"/>
</dbReference>
<dbReference type="InterPro" id="IPR000618">
    <property type="entry name" value="Insect_cuticle"/>
</dbReference>
<keyword evidence="1" id="KW-0193">Cuticle</keyword>
<evidence type="ECO:0000256" key="2">
    <source>
        <dbReference type="SAM" id="SignalP"/>
    </source>
</evidence>